<evidence type="ECO:0000313" key="2">
    <source>
        <dbReference type="EMBL" id="EKC47807.1"/>
    </source>
</evidence>
<dbReference type="InterPro" id="IPR001110">
    <property type="entry name" value="UPF0012_CS"/>
</dbReference>
<sequence>MRKIGIVICYDVEFPELSRLMAEDGMQI</sequence>
<name>K1RGK3_9ZZZZ</name>
<dbReference type="Gene3D" id="3.60.110.10">
    <property type="entry name" value="Carbon-nitrogen hydrolase"/>
    <property type="match status" value="1"/>
</dbReference>
<dbReference type="InterPro" id="IPR036526">
    <property type="entry name" value="C-N_Hydrolase_sf"/>
</dbReference>
<evidence type="ECO:0000259" key="1">
    <source>
        <dbReference type="PROSITE" id="PS50263"/>
    </source>
</evidence>
<dbReference type="AlphaFoldDB" id="K1RGK3"/>
<feature type="non-terminal residue" evidence="2">
    <location>
        <position position="28"/>
    </location>
</feature>
<proteinExistence type="predicted"/>
<dbReference type="InterPro" id="IPR003010">
    <property type="entry name" value="C-N_Hydrolase"/>
</dbReference>
<reference evidence="2" key="1">
    <citation type="journal article" date="2013" name="Environ. Microbiol.">
        <title>Microbiota from the distal guts of lean and obese adolescents exhibit partial functional redundancy besides clear differences in community structure.</title>
        <authorList>
            <person name="Ferrer M."/>
            <person name="Ruiz A."/>
            <person name="Lanza F."/>
            <person name="Haange S.B."/>
            <person name="Oberbach A."/>
            <person name="Till H."/>
            <person name="Bargiela R."/>
            <person name="Campoy C."/>
            <person name="Segura M.T."/>
            <person name="Richter M."/>
            <person name="von Bergen M."/>
            <person name="Seifert J."/>
            <person name="Suarez A."/>
        </authorList>
    </citation>
    <scope>NUCLEOTIDE SEQUENCE</scope>
</reference>
<comment type="caution">
    <text evidence="2">The sequence shown here is derived from an EMBL/GenBank/DDBJ whole genome shotgun (WGS) entry which is preliminary data.</text>
</comment>
<organism evidence="2">
    <name type="scientific">human gut metagenome</name>
    <dbReference type="NCBI Taxonomy" id="408170"/>
    <lineage>
        <taxon>unclassified sequences</taxon>
        <taxon>metagenomes</taxon>
        <taxon>organismal metagenomes</taxon>
    </lineage>
</organism>
<accession>K1RGK3</accession>
<dbReference type="Pfam" id="PF00795">
    <property type="entry name" value="CN_hydrolase"/>
    <property type="match status" value="1"/>
</dbReference>
<protein>
    <recommendedName>
        <fullName evidence="1">CN hydrolase domain-containing protein</fullName>
    </recommendedName>
</protein>
<dbReference type="SUPFAM" id="SSF56317">
    <property type="entry name" value="Carbon-nitrogen hydrolase"/>
    <property type="match status" value="1"/>
</dbReference>
<feature type="domain" description="CN hydrolase" evidence="1">
    <location>
        <begin position="1"/>
        <end position="28"/>
    </location>
</feature>
<dbReference type="PROSITE" id="PS50263">
    <property type="entry name" value="CN_HYDROLASE"/>
    <property type="match status" value="1"/>
</dbReference>
<dbReference type="EMBL" id="AJWY01013192">
    <property type="protein sequence ID" value="EKC47807.1"/>
    <property type="molecule type" value="Genomic_DNA"/>
</dbReference>
<gene>
    <name evidence="2" type="ORF">LEA_19195</name>
</gene>
<dbReference type="PROSITE" id="PS01227">
    <property type="entry name" value="UPF0012"/>
    <property type="match status" value="1"/>
</dbReference>